<dbReference type="EMBL" id="JBAKAW010000023">
    <property type="protein sequence ID" value="MEL0657124.1"/>
    <property type="molecule type" value="Genomic_DNA"/>
</dbReference>
<dbReference type="PANTHER" id="PTHR19375">
    <property type="entry name" value="HEAT SHOCK PROTEIN 70KDA"/>
    <property type="match status" value="1"/>
</dbReference>
<sequence length="554" mass="62887">MKIGIDLGTTHSVVGIWQDNAVKLIPDMEGNVLVPSIVGLSEDNYILVGQAARDRLATHPAHTISEFKRFMGTDKTFSLGEQDYSATELSAILLKSLKEQAEHYLQEPITEAVISVPAYFNNKQRQATQQAALLAGLKVERLLNEPTAAALAYGLDNKDCEQTYLVLDLGGGTFDVSVIEVFNDIFEIHASAGDNYLGGNDFTNVIEEDLYKKNDLYKGFFSDSENRNIWSLCERLKCQLTNEPVASFNFEYKDKTYLYTLTLEDYRTLCSELIERIKFPINRAMSDADLKLDEVDGLIFVGGATRMPIFQQQISRVFSRIPQTQYNPDHAIATGAAIQAGMSARNKELKDVIMTDVCPYTLGVEVNNKHNQSEFLPIIERNATIPVSETRSVYSSHPKQEKVLIKIYQGENYLPKNNVFLGDLEIELELEPLNAVQELYLTYTYDLNGVLEVEVTNVESGNKYRTYVGEKEESVSENELRERFTRLNALKVLPKDKLVNTAFKAKLERLFQENLGDKRREIGEAIGQFMEVLETHDNHKIERMRENITRYLSY</sequence>
<evidence type="ECO:0000313" key="6">
    <source>
        <dbReference type="Proteomes" id="UP001371391"/>
    </source>
</evidence>
<evidence type="ECO:0000313" key="5">
    <source>
        <dbReference type="EMBL" id="MEL0657124.1"/>
    </source>
</evidence>
<protein>
    <submittedName>
        <fullName evidence="5">Hsp70 family protein</fullName>
    </submittedName>
</protein>
<dbReference type="InterPro" id="IPR043129">
    <property type="entry name" value="ATPase_NBD"/>
</dbReference>
<dbReference type="PROSITE" id="PS00329">
    <property type="entry name" value="HSP70_2"/>
    <property type="match status" value="1"/>
</dbReference>
<proteinExistence type="inferred from homology"/>
<comment type="caution">
    <text evidence="5">The sequence shown here is derived from an EMBL/GenBank/DDBJ whole genome shotgun (WGS) entry which is preliminary data.</text>
</comment>
<evidence type="ECO:0000256" key="1">
    <source>
        <dbReference type="ARBA" id="ARBA00007381"/>
    </source>
</evidence>
<dbReference type="Proteomes" id="UP001371391">
    <property type="component" value="Unassembled WGS sequence"/>
</dbReference>
<dbReference type="InterPro" id="IPR018181">
    <property type="entry name" value="Heat_shock_70_CS"/>
</dbReference>
<evidence type="ECO:0000256" key="4">
    <source>
        <dbReference type="RuleBase" id="RU003322"/>
    </source>
</evidence>
<evidence type="ECO:0000256" key="2">
    <source>
        <dbReference type="ARBA" id="ARBA00022741"/>
    </source>
</evidence>
<keyword evidence="3 4" id="KW-0067">ATP-binding</keyword>
<dbReference type="InterPro" id="IPR029047">
    <property type="entry name" value="HSP70_peptide-bd_sf"/>
</dbReference>
<comment type="similarity">
    <text evidence="1 4">Belongs to the heat shock protein 70 family.</text>
</comment>
<keyword evidence="2 4" id="KW-0547">Nucleotide-binding</keyword>
<organism evidence="5 6">
    <name type="scientific">Pseudoalteromonas issachenkonii</name>
    <dbReference type="NCBI Taxonomy" id="152297"/>
    <lineage>
        <taxon>Bacteria</taxon>
        <taxon>Pseudomonadati</taxon>
        <taxon>Pseudomonadota</taxon>
        <taxon>Gammaproteobacteria</taxon>
        <taxon>Alteromonadales</taxon>
        <taxon>Pseudoalteromonadaceae</taxon>
        <taxon>Pseudoalteromonas</taxon>
    </lineage>
</organism>
<dbReference type="Gene3D" id="3.90.640.10">
    <property type="entry name" value="Actin, Chain A, domain 4"/>
    <property type="match status" value="1"/>
</dbReference>
<evidence type="ECO:0000256" key="3">
    <source>
        <dbReference type="ARBA" id="ARBA00022840"/>
    </source>
</evidence>
<keyword evidence="6" id="KW-1185">Reference proteome</keyword>
<name>A0ABU9H5G7_9GAMM</name>
<dbReference type="Gene3D" id="2.60.34.10">
    <property type="entry name" value="Substrate Binding Domain Of DNAk, Chain A, domain 1"/>
    <property type="match status" value="1"/>
</dbReference>
<accession>A0ABU9H5G7</accession>
<gene>
    <name evidence="5" type="ORF">V6257_19085</name>
</gene>
<dbReference type="PROSITE" id="PS00297">
    <property type="entry name" value="HSP70_1"/>
    <property type="match status" value="1"/>
</dbReference>
<dbReference type="RefSeq" id="WP_341603961.1">
    <property type="nucleotide sequence ID" value="NZ_JBAKAW010000023.1"/>
</dbReference>
<reference evidence="5 6" key="1">
    <citation type="submission" date="2024-02" db="EMBL/GenBank/DDBJ databases">
        <title>Bacteria isolated from the canopy kelp, Nereocystis luetkeana.</title>
        <authorList>
            <person name="Pfister C.A."/>
            <person name="Younker I.T."/>
            <person name="Light S.H."/>
        </authorList>
    </citation>
    <scope>NUCLEOTIDE SEQUENCE [LARGE SCALE GENOMIC DNA]</scope>
    <source>
        <strain evidence="5 6">TI.1.03</strain>
    </source>
</reference>
<dbReference type="SUPFAM" id="SSF100920">
    <property type="entry name" value="Heat shock protein 70kD (HSP70), peptide-binding domain"/>
    <property type="match status" value="1"/>
</dbReference>
<dbReference type="InterPro" id="IPR013126">
    <property type="entry name" value="Hsp_70_fam"/>
</dbReference>
<dbReference type="Gene3D" id="3.30.420.40">
    <property type="match status" value="3"/>
</dbReference>
<dbReference type="Pfam" id="PF00012">
    <property type="entry name" value="HSP70"/>
    <property type="match status" value="2"/>
</dbReference>
<dbReference type="SUPFAM" id="SSF53067">
    <property type="entry name" value="Actin-like ATPase domain"/>
    <property type="match status" value="2"/>
</dbReference>
<dbReference type="PRINTS" id="PR00301">
    <property type="entry name" value="HEATSHOCK70"/>
</dbReference>